<dbReference type="Proteomes" id="UP000053110">
    <property type="component" value="Unassembled WGS sequence"/>
</dbReference>
<protein>
    <submittedName>
        <fullName evidence="2">Uncharacterized protein</fullName>
    </submittedName>
</protein>
<evidence type="ECO:0000313" key="3">
    <source>
        <dbReference type="Proteomes" id="UP000053110"/>
    </source>
</evidence>
<evidence type="ECO:0000256" key="1">
    <source>
        <dbReference type="SAM" id="MobiDB-lite"/>
    </source>
</evidence>
<organism evidence="2 3">
    <name type="scientific">Blumeria graminis f. sp. tritici 96224</name>
    <dbReference type="NCBI Taxonomy" id="1268274"/>
    <lineage>
        <taxon>Eukaryota</taxon>
        <taxon>Fungi</taxon>
        <taxon>Dikarya</taxon>
        <taxon>Ascomycota</taxon>
        <taxon>Pezizomycotina</taxon>
        <taxon>Leotiomycetes</taxon>
        <taxon>Erysiphales</taxon>
        <taxon>Erysiphaceae</taxon>
        <taxon>Blumeria</taxon>
    </lineage>
</organism>
<gene>
    <name evidence="2" type="ORF">BGT96224_4522B</name>
</gene>
<dbReference type="AlphaFoldDB" id="A0A656KQZ3"/>
<evidence type="ECO:0000313" key="2">
    <source>
        <dbReference type="EMBL" id="EPQ67553.1"/>
    </source>
</evidence>
<reference evidence="3" key="1">
    <citation type="journal article" date="2013" name="Nat. Genet.">
        <title>The wheat powdery mildew genome shows the unique evolution of an obligate biotroph.</title>
        <authorList>
            <person name="Wicker T."/>
            <person name="Oberhaensli S."/>
            <person name="Parlange F."/>
            <person name="Buchmann J.P."/>
            <person name="Shatalina M."/>
            <person name="Roffler S."/>
            <person name="Ben-David R."/>
            <person name="Dolezel J."/>
            <person name="Simkova H."/>
            <person name="Schulze-Lefert P."/>
            <person name="Spanu P.D."/>
            <person name="Bruggmann R."/>
            <person name="Amselem J."/>
            <person name="Quesneville H."/>
            <person name="Ver Loren van Themaat E."/>
            <person name="Paape T."/>
            <person name="Shimizu K.K."/>
            <person name="Keller B."/>
        </authorList>
    </citation>
    <scope>NUCLEOTIDE SEQUENCE [LARGE SCALE GENOMIC DNA]</scope>
    <source>
        <strain evidence="3">96224</strain>
    </source>
</reference>
<name>A0A656KQZ3_BLUGR</name>
<sequence>MKKETDVPGRHVYKPLGSDQVLPSPQNQSRQTSAYKVPIPMLSSWNLGAIRDASGPQPETFNFQAPPDGFQRQLTDLGKQYTDNNNKFGGQLYDILSIKLLIFYDYCSKVGVKEDQYHNAYSSMLKD</sequence>
<accession>A0A656KQZ3</accession>
<feature type="compositionally biased region" description="Polar residues" evidence="1">
    <location>
        <begin position="21"/>
        <end position="33"/>
    </location>
</feature>
<dbReference type="EMBL" id="KE373469">
    <property type="protein sequence ID" value="EPQ67553.1"/>
    <property type="molecule type" value="Genomic_DNA"/>
</dbReference>
<feature type="region of interest" description="Disordered" evidence="1">
    <location>
        <begin position="1"/>
        <end position="33"/>
    </location>
</feature>
<proteinExistence type="predicted"/>
<dbReference type="OrthoDB" id="3564804at2759"/>